<gene>
    <name evidence="1" type="ORF">HCA78_11830</name>
</gene>
<dbReference type="EMBL" id="JAARWW010000005">
    <property type="protein sequence ID" value="MBC2004462.1"/>
    <property type="molecule type" value="Genomic_DNA"/>
</dbReference>
<accession>A0A842D0R2</accession>
<name>A0A842D0R2_9LIST</name>
<dbReference type="RefSeq" id="WP_185356055.1">
    <property type="nucleotide sequence ID" value="NZ_JAARON010000002.1"/>
</dbReference>
<comment type="caution">
    <text evidence="1">The sequence shown here is derived from an EMBL/GenBank/DDBJ whole genome shotgun (WGS) entry which is preliminary data.</text>
</comment>
<protein>
    <submittedName>
        <fullName evidence="1">Uncharacterized protein</fullName>
    </submittedName>
</protein>
<sequence>MNWETILTFAGVIATAVYAYKSTAKTSNVSMESVYVKEMVSIVDEYKEQAEKLKEEVRILTEEISLLREENRLLREKE</sequence>
<reference evidence="1 2" key="1">
    <citation type="submission" date="2020-03" db="EMBL/GenBank/DDBJ databases">
        <title>Soil Listeria distribution.</title>
        <authorList>
            <person name="Liao J."/>
            <person name="Wiedmann M."/>
        </authorList>
    </citation>
    <scope>NUCLEOTIDE SEQUENCE [LARGE SCALE GENOMIC DNA]</scope>
    <source>
        <strain evidence="1 2">FSL L7-0435</strain>
    </source>
</reference>
<proteinExistence type="predicted"/>
<organism evidence="1 2">
    <name type="scientific">Listeria booriae</name>
    <dbReference type="NCBI Taxonomy" id="1552123"/>
    <lineage>
        <taxon>Bacteria</taxon>
        <taxon>Bacillati</taxon>
        <taxon>Bacillota</taxon>
        <taxon>Bacilli</taxon>
        <taxon>Bacillales</taxon>
        <taxon>Listeriaceae</taxon>
        <taxon>Listeria</taxon>
    </lineage>
</organism>
<evidence type="ECO:0000313" key="2">
    <source>
        <dbReference type="Proteomes" id="UP000546806"/>
    </source>
</evidence>
<dbReference type="AlphaFoldDB" id="A0A842D0R2"/>
<evidence type="ECO:0000313" key="1">
    <source>
        <dbReference type="EMBL" id="MBC2004462.1"/>
    </source>
</evidence>
<dbReference type="Proteomes" id="UP000546806">
    <property type="component" value="Unassembled WGS sequence"/>
</dbReference>